<keyword evidence="1" id="KW-1133">Transmembrane helix</keyword>
<comment type="caution">
    <text evidence="2">The sequence shown here is derived from an EMBL/GenBank/DDBJ whole genome shotgun (WGS) entry which is preliminary data.</text>
</comment>
<feature type="transmembrane region" description="Helical" evidence="1">
    <location>
        <begin position="192"/>
        <end position="213"/>
    </location>
</feature>
<dbReference type="AlphaFoldDB" id="A0A2N6VL03"/>
<dbReference type="EMBL" id="PNHK01000004">
    <property type="protein sequence ID" value="PMD04822.1"/>
    <property type="molecule type" value="Genomic_DNA"/>
</dbReference>
<accession>A0A2N6VL03</accession>
<organism evidence="2 3">
    <name type="scientific">Brevibacterium paucivorans</name>
    <dbReference type="NCBI Taxonomy" id="170994"/>
    <lineage>
        <taxon>Bacteria</taxon>
        <taxon>Bacillati</taxon>
        <taxon>Actinomycetota</taxon>
        <taxon>Actinomycetes</taxon>
        <taxon>Micrococcales</taxon>
        <taxon>Brevibacteriaceae</taxon>
        <taxon>Brevibacterium</taxon>
    </lineage>
</organism>
<feature type="transmembrane region" description="Helical" evidence="1">
    <location>
        <begin position="52"/>
        <end position="72"/>
    </location>
</feature>
<reference evidence="2 3" key="1">
    <citation type="submission" date="2017-09" db="EMBL/GenBank/DDBJ databases">
        <title>Bacterial strain isolated from the female urinary microbiota.</title>
        <authorList>
            <person name="Thomas-White K."/>
            <person name="Kumar N."/>
            <person name="Forster S."/>
            <person name="Putonti C."/>
            <person name="Lawley T."/>
            <person name="Wolfe A.J."/>
        </authorList>
    </citation>
    <scope>NUCLEOTIDE SEQUENCE [LARGE SCALE GENOMIC DNA]</scope>
    <source>
        <strain evidence="2 3">UMB1301</strain>
    </source>
</reference>
<name>A0A2N6VL03_9MICO</name>
<sequence length="214" mass="23052">MRANSSTDFSRNLPLGRSALWLCVGYGLGAVIGWAVHVLFNVGHPQYSSALTLMWPLLIGLMGGVLLVFGTMPASRIAISMSTANAIEQEGTPGLARIRYLNSTTNGSFKTLTVSLDVASSSSRVYRSELVWKLSAVDALKLRPGATIPVRIDPQAPARVVFDTRATSNDLGPDPNEVFSVRNRFRRRLSMLRPASCIATLVGFVIGLGIGLFT</sequence>
<dbReference type="Proteomes" id="UP000235598">
    <property type="component" value="Unassembled WGS sequence"/>
</dbReference>
<keyword evidence="1" id="KW-0472">Membrane</keyword>
<proteinExistence type="predicted"/>
<protein>
    <recommendedName>
        <fullName evidence="4">DUF3592 domain-containing protein</fullName>
    </recommendedName>
</protein>
<evidence type="ECO:0000313" key="2">
    <source>
        <dbReference type="EMBL" id="PMD04822.1"/>
    </source>
</evidence>
<evidence type="ECO:0008006" key="4">
    <source>
        <dbReference type="Google" id="ProtNLM"/>
    </source>
</evidence>
<dbReference type="OrthoDB" id="4802818at2"/>
<evidence type="ECO:0000313" key="3">
    <source>
        <dbReference type="Proteomes" id="UP000235598"/>
    </source>
</evidence>
<gene>
    <name evidence="2" type="ORF">CJ199_10705</name>
</gene>
<feature type="transmembrane region" description="Helical" evidence="1">
    <location>
        <begin position="20"/>
        <end position="40"/>
    </location>
</feature>
<keyword evidence="1" id="KW-0812">Transmembrane</keyword>
<dbReference type="RefSeq" id="WP_102239463.1">
    <property type="nucleotide sequence ID" value="NZ_PNHK01000004.1"/>
</dbReference>
<evidence type="ECO:0000256" key="1">
    <source>
        <dbReference type="SAM" id="Phobius"/>
    </source>
</evidence>